<evidence type="ECO:0000256" key="1">
    <source>
        <dbReference type="SAM" id="Phobius"/>
    </source>
</evidence>
<keyword evidence="1" id="KW-0812">Transmembrane</keyword>
<keyword evidence="1" id="KW-0472">Membrane</keyword>
<organism evidence="2">
    <name type="scientific">Dunaliella tertiolecta</name>
    <name type="common">Green alga</name>
    <dbReference type="NCBI Taxonomy" id="3047"/>
    <lineage>
        <taxon>Eukaryota</taxon>
        <taxon>Viridiplantae</taxon>
        <taxon>Chlorophyta</taxon>
        <taxon>core chlorophytes</taxon>
        <taxon>Chlorophyceae</taxon>
        <taxon>CS clade</taxon>
        <taxon>Chlamydomonadales</taxon>
        <taxon>Dunaliellaceae</taxon>
        <taxon>Dunaliella</taxon>
    </lineage>
</organism>
<reference evidence="2" key="1">
    <citation type="submission" date="2021-01" db="EMBL/GenBank/DDBJ databases">
        <authorList>
            <person name="Corre E."/>
            <person name="Pelletier E."/>
            <person name="Niang G."/>
            <person name="Scheremetjew M."/>
            <person name="Finn R."/>
            <person name="Kale V."/>
            <person name="Holt S."/>
            <person name="Cochrane G."/>
            <person name="Meng A."/>
            <person name="Brown T."/>
            <person name="Cohen L."/>
        </authorList>
    </citation>
    <scope>NUCLEOTIDE SEQUENCE</scope>
    <source>
        <strain evidence="2">CCMP1320</strain>
    </source>
</reference>
<evidence type="ECO:0000313" key="2">
    <source>
        <dbReference type="EMBL" id="CAE0500059.1"/>
    </source>
</evidence>
<dbReference type="AlphaFoldDB" id="A0A7S3R269"/>
<keyword evidence="1" id="KW-1133">Transmembrane helix</keyword>
<sequence>MACLKQNLRFGRATLIEAQKGQQVPVESRVLGSKMEHSSGRPPATYPAGQQSIHLVWITCSIACVTLAIWILSFWSFRDPQGTTASCFSKGKQHESNCCLPSKASLPRHWTAMLKPSSNSPAHCLA</sequence>
<gene>
    <name evidence="2" type="ORF">DTER00134_LOCUS15132</name>
</gene>
<proteinExistence type="predicted"/>
<dbReference type="EMBL" id="HBIP01025143">
    <property type="protein sequence ID" value="CAE0500059.1"/>
    <property type="molecule type" value="Transcribed_RNA"/>
</dbReference>
<accession>A0A7S3R269</accession>
<protein>
    <submittedName>
        <fullName evidence="2">Uncharacterized protein</fullName>
    </submittedName>
</protein>
<name>A0A7S3R269_DUNTE</name>
<feature type="transmembrane region" description="Helical" evidence="1">
    <location>
        <begin position="55"/>
        <end position="77"/>
    </location>
</feature>